<evidence type="ECO:0000256" key="5">
    <source>
        <dbReference type="SAM" id="SignalP"/>
    </source>
</evidence>
<reference evidence="7" key="1">
    <citation type="journal article" date="2022" name="Cell">
        <title>Repeat-based holocentromeres influence genome architecture and karyotype evolution.</title>
        <authorList>
            <person name="Hofstatter P.G."/>
            <person name="Thangavel G."/>
            <person name="Lux T."/>
            <person name="Neumann P."/>
            <person name="Vondrak T."/>
            <person name="Novak P."/>
            <person name="Zhang M."/>
            <person name="Costa L."/>
            <person name="Castellani M."/>
            <person name="Scott A."/>
            <person name="Toegelov H."/>
            <person name="Fuchs J."/>
            <person name="Mata-Sucre Y."/>
            <person name="Dias Y."/>
            <person name="Vanzela A.L.L."/>
            <person name="Huettel B."/>
            <person name="Almeida C.C.S."/>
            <person name="Simkova H."/>
            <person name="Souza G."/>
            <person name="Pedrosa-Harand A."/>
            <person name="Macas J."/>
            <person name="Mayer K.F.X."/>
            <person name="Houben A."/>
            <person name="Marques A."/>
        </authorList>
    </citation>
    <scope>NUCLEOTIDE SEQUENCE</scope>
    <source>
        <strain evidence="7">RhyBre1mFocal</strain>
    </source>
</reference>
<keyword evidence="2" id="KW-0186">Copper</keyword>
<dbReference type="InterPro" id="IPR039391">
    <property type="entry name" value="Phytocyanin-like"/>
</dbReference>
<proteinExistence type="predicted"/>
<dbReference type="GO" id="GO:0005886">
    <property type="term" value="C:plasma membrane"/>
    <property type="evidence" value="ECO:0007669"/>
    <property type="project" value="TreeGrafter"/>
</dbReference>
<evidence type="ECO:0000256" key="1">
    <source>
        <dbReference type="ARBA" id="ARBA00022723"/>
    </source>
</evidence>
<organism evidence="7 8">
    <name type="scientific">Rhynchospora breviuscula</name>
    <dbReference type="NCBI Taxonomy" id="2022672"/>
    <lineage>
        <taxon>Eukaryota</taxon>
        <taxon>Viridiplantae</taxon>
        <taxon>Streptophyta</taxon>
        <taxon>Embryophyta</taxon>
        <taxon>Tracheophyta</taxon>
        <taxon>Spermatophyta</taxon>
        <taxon>Magnoliopsida</taxon>
        <taxon>Liliopsida</taxon>
        <taxon>Poales</taxon>
        <taxon>Cyperaceae</taxon>
        <taxon>Cyperoideae</taxon>
        <taxon>Rhynchosporeae</taxon>
        <taxon>Rhynchospora</taxon>
    </lineage>
</organism>
<accession>A0A9Q0C404</accession>
<dbReference type="InterPro" id="IPR003245">
    <property type="entry name" value="Phytocyanin_dom"/>
</dbReference>
<feature type="chain" id="PRO_5040179332" description="Plantacyanin" evidence="5">
    <location>
        <begin position="31"/>
        <end position="126"/>
    </location>
</feature>
<comment type="caution">
    <text evidence="7">The sequence shown here is derived from an EMBL/GenBank/DDBJ whole genome shotgun (WGS) entry which is preliminary data.</text>
</comment>
<dbReference type="InterPro" id="IPR008972">
    <property type="entry name" value="Cupredoxin"/>
</dbReference>
<dbReference type="SUPFAM" id="SSF49503">
    <property type="entry name" value="Cupredoxins"/>
    <property type="match status" value="1"/>
</dbReference>
<dbReference type="CDD" id="cd11013">
    <property type="entry name" value="Plantacyanin"/>
    <property type="match status" value="1"/>
</dbReference>
<dbReference type="Proteomes" id="UP001151287">
    <property type="component" value="Unassembled WGS sequence"/>
</dbReference>
<evidence type="ECO:0000256" key="4">
    <source>
        <dbReference type="ARBA" id="ARBA00082491"/>
    </source>
</evidence>
<evidence type="ECO:0000256" key="2">
    <source>
        <dbReference type="ARBA" id="ARBA00023008"/>
    </source>
</evidence>
<keyword evidence="8" id="KW-1185">Reference proteome</keyword>
<dbReference type="EMBL" id="JAMQYH010000005">
    <property type="protein sequence ID" value="KAJ1686875.1"/>
    <property type="molecule type" value="Genomic_DNA"/>
</dbReference>
<evidence type="ECO:0000313" key="7">
    <source>
        <dbReference type="EMBL" id="KAJ1686875.1"/>
    </source>
</evidence>
<evidence type="ECO:0000256" key="3">
    <source>
        <dbReference type="ARBA" id="ARBA00023157"/>
    </source>
</evidence>
<name>A0A9Q0C404_9POAL</name>
<sequence length="126" mass="13218">MAKGSGSAIPASVIGLALLCLLIQSEIAHAAVYTVGDGKGWTLNANNWPNGKRFKAGDVLVFKYNSAAHNVVPVNAAGYNSCKTPRGARVLKTGNDRVKLARGKNYFICNFPGHCEAGMKIAVTAA</sequence>
<keyword evidence="1" id="KW-0479">Metal-binding</keyword>
<dbReference type="PROSITE" id="PS51485">
    <property type="entry name" value="PHYTOCYANIN"/>
    <property type="match status" value="1"/>
</dbReference>
<dbReference type="InterPro" id="IPR028871">
    <property type="entry name" value="BlueCu_1_BS"/>
</dbReference>
<evidence type="ECO:0000259" key="6">
    <source>
        <dbReference type="PROSITE" id="PS51485"/>
    </source>
</evidence>
<dbReference type="OrthoDB" id="1934652at2759"/>
<dbReference type="AlphaFoldDB" id="A0A9Q0C404"/>
<dbReference type="PANTHER" id="PTHR33021:SF513">
    <property type="entry name" value="PUTATIVE, EXPRESSED-RELATED"/>
    <property type="match status" value="1"/>
</dbReference>
<dbReference type="PROSITE" id="PS00196">
    <property type="entry name" value="COPPER_BLUE"/>
    <property type="match status" value="1"/>
</dbReference>
<dbReference type="PANTHER" id="PTHR33021">
    <property type="entry name" value="BLUE COPPER PROTEIN"/>
    <property type="match status" value="1"/>
</dbReference>
<dbReference type="GO" id="GO:0046872">
    <property type="term" value="F:metal ion binding"/>
    <property type="evidence" value="ECO:0007669"/>
    <property type="project" value="UniProtKB-KW"/>
</dbReference>
<evidence type="ECO:0000313" key="8">
    <source>
        <dbReference type="Proteomes" id="UP001151287"/>
    </source>
</evidence>
<gene>
    <name evidence="7" type="ORF">LUZ63_018265</name>
</gene>
<feature type="domain" description="Phytocyanin" evidence="6">
    <location>
        <begin position="31"/>
        <end position="126"/>
    </location>
</feature>
<feature type="signal peptide" evidence="5">
    <location>
        <begin position="1"/>
        <end position="30"/>
    </location>
</feature>
<dbReference type="Pfam" id="PF02298">
    <property type="entry name" value="Cu_bind_like"/>
    <property type="match status" value="1"/>
</dbReference>
<dbReference type="FunFam" id="2.60.40.420:FF:000013">
    <property type="entry name" value="basic blue protein-like"/>
    <property type="match status" value="1"/>
</dbReference>
<keyword evidence="5" id="KW-0732">Signal</keyword>
<dbReference type="GO" id="GO:0009055">
    <property type="term" value="F:electron transfer activity"/>
    <property type="evidence" value="ECO:0007669"/>
    <property type="project" value="InterPro"/>
</dbReference>
<dbReference type="Gene3D" id="2.60.40.420">
    <property type="entry name" value="Cupredoxins - blue copper proteins"/>
    <property type="match status" value="1"/>
</dbReference>
<keyword evidence="3" id="KW-1015">Disulfide bond</keyword>
<protein>
    <recommendedName>
        <fullName evidence="4">Plantacyanin</fullName>
    </recommendedName>
</protein>
<dbReference type="InterPro" id="IPR041844">
    <property type="entry name" value="Plantacyanin"/>
</dbReference>